<dbReference type="InterPro" id="IPR001173">
    <property type="entry name" value="Glyco_trans_2-like"/>
</dbReference>
<protein>
    <submittedName>
        <fullName evidence="2">Glycosyltransferase</fullName>
    </submittedName>
</protein>
<gene>
    <name evidence="2" type="ORF">E4P82_16395</name>
</gene>
<dbReference type="Proteomes" id="UP000760480">
    <property type="component" value="Unassembled WGS sequence"/>
</dbReference>
<dbReference type="SUPFAM" id="SSF53448">
    <property type="entry name" value="Nucleotide-diphospho-sugar transferases"/>
    <property type="match status" value="1"/>
</dbReference>
<accession>A0ABX1TMJ7</accession>
<proteinExistence type="predicted"/>
<evidence type="ECO:0000313" key="2">
    <source>
        <dbReference type="EMBL" id="NMQ20635.1"/>
    </source>
</evidence>
<comment type="caution">
    <text evidence="2">The sequence shown here is derived from an EMBL/GenBank/DDBJ whole genome shotgun (WGS) entry which is preliminary data.</text>
</comment>
<evidence type="ECO:0000313" key="3">
    <source>
        <dbReference type="Proteomes" id="UP000760480"/>
    </source>
</evidence>
<feature type="domain" description="Glycosyltransferase 2-like" evidence="1">
    <location>
        <begin position="31"/>
        <end position="123"/>
    </location>
</feature>
<name>A0ABX1TMJ7_9GAMM</name>
<sequence>MSLYIEKLLYHRKLRENFDRNIEANLKIIAVVVTHNRCELLNRCLDHLVVQIRLPDALLVVNNASTDGTMEMLERRDISFITQENVGSAGGWHRGIQYALENGFDAIWLMDDDGYPDSSALEKT</sequence>
<evidence type="ECO:0000259" key="1">
    <source>
        <dbReference type="Pfam" id="PF00535"/>
    </source>
</evidence>
<dbReference type="EMBL" id="SPMZ01000056">
    <property type="protein sequence ID" value="NMQ20635.1"/>
    <property type="molecule type" value="Genomic_DNA"/>
</dbReference>
<dbReference type="InterPro" id="IPR029044">
    <property type="entry name" value="Nucleotide-diphossugar_trans"/>
</dbReference>
<dbReference type="PANTHER" id="PTHR43685:SF2">
    <property type="entry name" value="GLYCOSYLTRANSFERASE 2-LIKE DOMAIN-CONTAINING PROTEIN"/>
    <property type="match status" value="1"/>
</dbReference>
<dbReference type="Pfam" id="PF00535">
    <property type="entry name" value="Glycos_transf_2"/>
    <property type="match status" value="1"/>
</dbReference>
<keyword evidence="3" id="KW-1185">Reference proteome</keyword>
<dbReference type="PANTHER" id="PTHR43685">
    <property type="entry name" value="GLYCOSYLTRANSFERASE"/>
    <property type="match status" value="1"/>
</dbReference>
<reference evidence="2 3" key="1">
    <citation type="submission" date="2019-03" db="EMBL/GenBank/DDBJ databases">
        <title>Metabolic reconstructions from genomes of highly enriched 'Candidatus Accumulibacter' and 'Candidatus Competibacter' bioreactor populations.</title>
        <authorList>
            <person name="Annavajhala M.K."/>
            <person name="Welles L."/>
            <person name="Abbas B."/>
            <person name="Sorokin D."/>
            <person name="Park H."/>
            <person name="Van Loosdrecht M."/>
            <person name="Chandran K."/>
        </authorList>
    </citation>
    <scope>NUCLEOTIDE SEQUENCE [LARGE SCALE GENOMIC DNA]</scope>
    <source>
        <strain evidence="2 3">SBR_G</strain>
    </source>
</reference>
<dbReference type="InterPro" id="IPR050834">
    <property type="entry name" value="Glycosyltransf_2"/>
</dbReference>
<organism evidence="2 3">
    <name type="scientific">Candidatus Competibacter phosphatis</name>
    <dbReference type="NCBI Taxonomy" id="221280"/>
    <lineage>
        <taxon>Bacteria</taxon>
        <taxon>Pseudomonadati</taxon>
        <taxon>Pseudomonadota</taxon>
        <taxon>Gammaproteobacteria</taxon>
        <taxon>Candidatus Competibacteraceae</taxon>
        <taxon>Candidatus Competibacter</taxon>
    </lineage>
</organism>
<dbReference type="Gene3D" id="3.90.550.10">
    <property type="entry name" value="Spore Coat Polysaccharide Biosynthesis Protein SpsA, Chain A"/>
    <property type="match status" value="1"/>
</dbReference>